<proteinExistence type="inferred from homology"/>
<dbReference type="Gene3D" id="3.30.1330.40">
    <property type="entry name" value="RutC-like"/>
    <property type="match status" value="1"/>
</dbReference>
<dbReference type="PANTHER" id="PTHR11803">
    <property type="entry name" value="2-IMINOBUTANOATE/2-IMINOPROPANOATE DEAMINASE RIDA"/>
    <property type="match status" value="1"/>
</dbReference>
<dbReference type="OrthoDB" id="573013at2"/>
<dbReference type="Pfam" id="PF01042">
    <property type="entry name" value="Ribonuc_L-PSP"/>
    <property type="match status" value="1"/>
</dbReference>
<evidence type="ECO:0000313" key="3">
    <source>
        <dbReference type="Proteomes" id="UP000245880"/>
    </source>
</evidence>
<gene>
    <name evidence="2" type="ORF">CLV98_11571</name>
</gene>
<dbReference type="PANTHER" id="PTHR11803:SF58">
    <property type="entry name" value="PROTEIN HMF1-RELATED"/>
    <property type="match status" value="1"/>
</dbReference>
<keyword evidence="3" id="KW-1185">Reference proteome</keyword>
<reference evidence="2 3" key="1">
    <citation type="submission" date="2018-03" db="EMBL/GenBank/DDBJ databases">
        <title>Genomic Encyclopedia of Archaeal and Bacterial Type Strains, Phase II (KMG-II): from individual species to whole genera.</title>
        <authorList>
            <person name="Goeker M."/>
        </authorList>
    </citation>
    <scope>NUCLEOTIDE SEQUENCE [LARGE SCALE GENOMIC DNA]</scope>
    <source>
        <strain evidence="2 3">DSM 100346</strain>
    </source>
</reference>
<name>A0A316ADK7_9BACT</name>
<sequence length="148" mass="16401">MDHVKNSFINPKEIFNPQFFGFSHIAKIPEGKTLYYFSGQWASDVNGKLVSTDFEQQVRQTVSNIKKALAAAQLTLDEVVKQTVYIVDFTMEKKQILIDVAAQEWQSESYPASSIIPLPVLATAPNCLIEIEIIAASGLQPLAISGKQ</sequence>
<dbReference type="SUPFAM" id="SSF55298">
    <property type="entry name" value="YjgF-like"/>
    <property type="match status" value="1"/>
</dbReference>
<dbReference type="Proteomes" id="UP000245880">
    <property type="component" value="Unassembled WGS sequence"/>
</dbReference>
<evidence type="ECO:0000256" key="1">
    <source>
        <dbReference type="ARBA" id="ARBA00010552"/>
    </source>
</evidence>
<dbReference type="GO" id="GO:0019239">
    <property type="term" value="F:deaminase activity"/>
    <property type="evidence" value="ECO:0007669"/>
    <property type="project" value="TreeGrafter"/>
</dbReference>
<comment type="caution">
    <text evidence="2">The sequence shown here is derived from an EMBL/GenBank/DDBJ whole genome shotgun (WGS) entry which is preliminary data.</text>
</comment>
<evidence type="ECO:0000313" key="2">
    <source>
        <dbReference type="EMBL" id="PWJ55050.1"/>
    </source>
</evidence>
<dbReference type="AlphaFoldDB" id="A0A316ADK7"/>
<dbReference type="InterPro" id="IPR006175">
    <property type="entry name" value="YjgF/YER057c/UK114"/>
</dbReference>
<dbReference type="EMBL" id="QGDT01000015">
    <property type="protein sequence ID" value="PWJ55050.1"/>
    <property type="molecule type" value="Genomic_DNA"/>
</dbReference>
<dbReference type="InterPro" id="IPR035959">
    <property type="entry name" value="RutC-like_sf"/>
</dbReference>
<accession>A0A316ADK7</accession>
<dbReference type="CDD" id="cd00448">
    <property type="entry name" value="YjgF_YER057c_UK114_family"/>
    <property type="match status" value="1"/>
</dbReference>
<organism evidence="2 3">
    <name type="scientific">Dyadobacter jejuensis</name>
    <dbReference type="NCBI Taxonomy" id="1082580"/>
    <lineage>
        <taxon>Bacteria</taxon>
        <taxon>Pseudomonadati</taxon>
        <taxon>Bacteroidota</taxon>
        <taxon>Cytophagia</taxon>
        <taxon>Cytophagales</taxon>
        <taxon>Spirosomataceae</taxon>
        <taxon>Dyadobacter</taxon>
    </lineage>
</organism>
<comment type="similarity">
    <text evidence="1">Belongs to the RutC family.</text>
</comment>
<protein>
    <submittedName>
        <fullName evidence="2">Enamine deaminase RidA (YjgF/YER057c/UK114 family)</fullName>
    </submittedName>
</protein>
<dbReference type="GO" id="GO:0005829">
    <property type="term" value="C:cytosol"/>
    <property type="evidence" value="ECO:0007669"/>
    <property type="project" value="TreeGrafter"/>
</dbReference>
<dbReference type="RefSeq" id="WP_109677455.1">
    <property type="nucleotide sequence ID" value="NZ_QGDT01000015.1"/>
</dbReference>